<keyword evidence="3" id="KW-1185">Reference proteome</keyword>
<reference evidence="3" key="1">
    <citation type="journal article" date="2015" name="Genome Announc.">
        <title>Whole-Genome Sequences of 80 Environmental and Clinical Isolates of Burkholderia pseudomallei.</title>
        <authorList>
            <person name="Johnson S.L."/>
            <person name="Baker A.L."/>
            <person name="Chain P.S."/>
            <person name="Currie B.J."/>
            <person name="Daligault H.E."/>
            <person name="Davenport K.W."/>
            <person name="Davis C.B."/>
            <person name="Inglis T.J."/>
            <person name="Kaestli M."/>
            <person name="Koren S."/>
            <person name="Mayo M."/>
            <person name="Merritt A.J."/>
            <person name="Price E.P."/>
            <person name="Sarovich D.S."/>
            <person name="Warner J."/>
            <person name="Rosovitz M.J."/>
        </authorList>
    </citation>
    <scope>NUCLEOTIDE SEQUENCE [LARGE SCALE GENOMIC DNA]</scope>
    <source>
        <strain evidence="3">DSM 2030</strain>
    </source>
</reference>
<evidence type="ECO:0000259" key="1">
    <source>
        <dbReference type="Pfam" id="PF01966"/>
    </source>
</evidence>
<dbReference type="STRING" id="2325.TKV_c07800"/>
<accession>A0A097AQ79</accession>
<dbReference type="eggNOG" id="COG1418">
    <property type="taxonomic scope" value="Bacteria"/>
</dbReference>
<protein>
    <recommendedName>
        <fullName evidence="1">HD domain-containing protein</fullName>
    </recommendedName>
</protein>
<gene>
    <name evidence="2" type="ORF">TKV_c07800</name>
</gene>
<dbReference type="HOGENOM" id="CLU_2902830_0_0_9"/>
<proteinExistence type="predicted"/>
<feature type="domain" description="HD" evidence="1">
    <location>
        <begin position="16"/>
        <end position="60"/>
    </location>
</feature>
<dbReference type="AlphaFoldDB" id="A0A097AQ79"/>
<dbReference type="SUPFAM" id="SSF109604">
    <property type="entry name" value="HD-domain/PDEase-like"/>
    <property type="match status" value="1"/>
</dbReference>
<dbReference type="EMBL" id="CP009170">
    <property type="protein sequence ID" value="AIS51963.1"/>
    <property type="molecule type" value="Genomic_DNA"/>
</dbReference>
<sequence>MSNFIKRYVYFLKVYYNHAEYGAQICKEIGLNERIVDIVRHHHDKNSIDEDVIKLQEADKEN</sequence>
<dbReference type="KEGG" id="tki:TKV_c07800"/>
<evidence type="ECO:0000313" key="3">
    <source>
        <dbReference type="Proteomes" id="UP000029669"/>
    </source>
</evidence>
<organism evidence="2 3">
    <name type="scientific">Thermoanaerobacter kivui</name>
    <name type="common">Acetogenium kivui</name>
    <dbReference type="NCBI Taxonomy" id="2325"/>
    <lineage>
        <taxon>Bacteria</taxon>
        <taxon>Bacillati</taxon>
        <taxon>Bacillota</taxon>
        <taxon>Clostridia</taxon>
        <taxon>Thermoanaerobacterales</taxon>
        <taxon>Thermoanaerobacteraceae</taxon>
        <taxon>Thermoanaerobacter</taxon>
    </lineage>
</organism>
<name>A0A097AQ79_THEKI</name>
<dbReference type="Pfam" id="PF01966">
    <property type="entry name" value="HD"/>
    <property type="match status" value="1"/>
</dbReference>
<evidence type="ECO:0000313" key="2">
    <source>
        <dbReference type="EMBL" id="AIS51963.1"/>
    </source>
</evidence>
<dbReference type="Proteomes" id="UP000029669">
    <property type="component" value="Chromosome"/>
</dbReference>
<dbReference type="Gene3D" id="1.10.3210.10">
    <property type="entry name" value="Hypothetical protein af1432"/>
    <property type="match status" value="1"/>
</dbReference>
<dbReference type="InterPro" id="IPR006674">
    <property type="entry name" value="HD_domain"/>
</dbReference>